<evidence type="ECO:0000313" key="2">
    <source>
        <dbReference type="EMBL" id="OAV89185.1"/>
    </source>
</evidence>
<dbReference type="OrthoDB" id="2507321at2759"/>
<feature type="compositionally biased region" description="Low complexity" evidence="1">
    <location>
        <begin position="256"/>
        <end position="279"/>
    </location>
</feature>
<feature type="region of interest" description="Disordered" evidence="1">
    <location>
        <begin position="1"/>
        <end position="33"/>
    </location>
</feature>
<feature type="compositionally biased region" description="Polar residues" evidence="1">
    <location>
        <begin position="69"/>
        <end position="85"/>
    </location>
</feature>
<dbReference type="STRING" id="630390.A0A180G8Z7"/>
<gene>
    <name evidence="2" type="ORF">PTTG_28777</name>
</gene>
<feature type="region of interest" description="Disordered" evidence="1">
    <location>
        <begin position="50"/>
        <end position="94"/>
    </location>
</feature>
<organism evidence="2">
    <name type="scientific">Puccinia triticina (isolate 1-1 / race 1 (BBBD))</name>
    <name type="common">Brown leaf rust fungus</name>
    <dbReference type="NCBI Taxonomy" id="630390"/>
    <lineage>
        <taxon>Eukaryota</taxon>
        <taxon>Fungi</taxon>
        <taxon>Dikarya</taxon>
        <taxon>Basidiomycota</taxon>
        <taxon>Pucciniomycotina</taxon>
        <taxon>Pucciniomycetes</taxon>
        <taxon>Pucciniales</taxon>
        <taxon>Pucciniaceae</taxon>
        <taxon>Puccinia</taxon>
    </lineage>
</organism>
<dbReference type="PRINTS" id="PR01217">
    <property type="entry name" value="PRICHEXTENSN"/>
</dbReference>
<sequence>SIELTQAGQERANEFREHSIQRRSTHRTLPSLSDLDNHSLLEALKRWGENRKRKHQDSLSEPHSHRSSFRASQTSGDLNSSSHPTTAELAEAAARESNARRCLPAFYTPDDEQLKVRTMVIPIDTNPMERRKIIVACSKDGSLRWKDSDQKTVYERSKDGLVGEEIGEIEFDYLCLPKKSLRKSSSSPLHSNRSNPNTNSSSSSSPTRESSNHRAHPHRPLRRTPAERSGKRSRTSTRPGPTSHAPCEPTTTSNDGTSSGPGTTATPTPACSPGAAATPRAPSWPPTSGPGPTTAPRSPPPPLLLLPQGPRDSRGARPAPSSADSLADLSAGSRDHRSPTCPLSWTTPAPVPRPTRNSTRCRPSPPTPPPSPPSDRSLPPPAQPQPRPRPP</sequence>
<evidence type="ECO:0000313" key="3">
    <source>
        <dbReference type="EnsemblFungi" id="PTTG_28777-t43_1-p1"/>
    </source>
</evidence>
<reference evidence="3 4" key="3">
    <citation type="journal article" date="2017" name="G3 (Bethesda)">
        <title>Comparative analysis highlights variable genome content of wheat rusts and divergence of the mating loci.</title>
        <authorList>
            <person name="Cuomo C.A."/>
            <person name="Bakkeren G."/>
            <person name="Khalil H.B."/>
            <person name="Panwar V."/>
            <person name="Joly D."/>
            <person name="Linning R."/>
            <person name="Sakthikumar S."/>
            <person name="Song X."/>
            <person name="Adiconis X."/>
            <person name="Fan L."/>
            <person name="Goldberg J.M."/>
            <person name="Levin J.Z."/>
            <person name="Young S."/>
            <person name="Zeng Q."/>
            <person name="Anikster Y."/>
            <person name="Bruce M."/>
            <person name="Wang M."/>
            <person name="Yin C."/>
            <person name="McCallum B."/>
            <person name="Szabo L.J."/>
            <person name="Hulbert S."/>
            <person name="Chen X."/>
            <person name="Fellers J.P."/>
        </authorList>
    </citation>
    <scope>NUCLEOTIDE SEQUENCE</scope>
    <source>
        <strain evidence="3">isolate 1-1 / race 1 (BBBD)</strain>
        <strain evidence="4">Isolate 1-1 / race 1 (BBBD)</strain>
    </source>
</reference>
<protein>
    <submittedName>
        <fullName evidence="2 3">Uncharacterized protein</fullName>
    </submittedName>
</protein>
<feature type="region of interest" description="Disordered" evidence="1">
    <location>
        <begin position="182"/>
        <end position="391"/>
    </location>
</feature>
<dbReference type="AlphaFoldDB" id="A0A180G8Z7"/>
<feature type="compositionally biased region" description="Basic and acidic residues" evidence="1">
    <location>
        <begin position="11"/>
        <end position="20"/>
    </location>
</feature>
<feature type="compositionally biased region" description="Low complexity" evidence="1">
    <location>
        <begin position="305"/>
        <end position="332"/>
    </location>
</feature>
<keyword evidence="4" id="KW-1185">Reference proteome</keyword>
<name>A0A180G8Z7_PUCT1</name>
<reference evidence="2" key="1">
    <citation type="submission" date="2009-11" db="EMBL/GenBank/DDBJ databases">
        <authorList>
            <consortium name="The Broad Institute Genome Sequencing Platform"/>
            <person name="Ward D."/>
            <person name="Feldgarden M."/>
            <person name="Earl A."/>
            <person name="Young S.K."/>
            <person name="Zeng Q."/>
            <person name="Koehrsen M."/>
            <person name="Alvarado L."/>
            <person name="Berlin A."/>
            <person name="Bochicchio J."/>
            <person name="Borenstein D."/>
            <person name="Chapman S.B."/>
            <person name="Chen Z."/>
            <person name="Engels R."/>
            <person name="Freedman E."/>
            <person name="Gellesch M."/>
            <person name="Goldberg J."/>
            <person name="Griggs A."/>
            <person name="Gujja S."/>
            <person name="Heilman E."/>
            <person name="Heiman D."/>
            <person name="Hepburn T."/>
            <person name="Howarth C."/>
            <person name="Jen D."/>
            <person name="Larson L."/>
            <person name="Lewis B."/>
            <person name="Mehta T."/>
            <person name="Park D."/>
            <person name="Pearson M."/>
            <person name="Roberts A."/>
            <person name="Saif S."/>
            <person name="Shea T."/>
            <person name="Shenoy N."/>
            <person name="Sisk P."/>
            <person name="Stolte C."/>
            <person name="Sykes S."/>
            <person name="Thomson T."/>
            <person name="Walk T."/>
            <person name="White J."/>
            <person name="Yandava C."/>
            <person name="Izard J."/>
            <person name="Baranova O.V."/>
            <person name="Blanton J.M."/>
            <person name="Tanner A.C."/>
            <person name="Dewhirst F.E."/>
            <person name="Haas B."/>
            <person name="Nusbaum C."/>
            <person name="Birren B."/>
        </authorList>
    </citation>
    <scope>NUCLEOTIDE SEQUENCE [LARGE SCALE GENOMIC DNA]</scope>
    <source>
        <strain evidence="2">1-1 BBBD Race 1</strain>
    </source>
</reference>
<reference evidence="3" key="4">
    <citation type="submission" date="2025-05" db="UniProtKB">
        <authorList>
            <consortium name="EnsemblFungi"/>
        </authorList>
    </citation>
    <scope>IDENTIFICATION</scope>
    <source>
        <strain evidence="3">isolate 1-1 / race 1 (BBBD)</strain>
    </source>
</reference>
<feature type="non-terminal residue" evidence="2">
    <location>
        <position position="1"/>
    </location>
</feature>
<dbReference type="VEuPathDB" id="FungiDB:PTTG_28777"/>
<proteinExistence type="predicted"/>
<evidence type="ECO:0000313" key="4">
    <source>
        <dbReference type="Proteomes" id="UP000005240"/>
    </source>
</evidence>
<dbReference type="EnsemblFungi" id="PTTG_28777-t43_1">
    <property type="protein sequence ID" value="PTTG_28777-t43_1-p1"/>
    <property type="gene ID" value="PTTG_28777"/>
</dbReference>
<feature type="compositionally biased region" description="Basic residues" evidence="1">
    <location>
        <begin position="213"/>
        <end position="222"/>
    </location>
</feature>
<dbReference type="Proteomes" id="UP000005240">
    <property type="component" value="Unassembled WGS sequence"/>
</dbReference>
<feature type="compositionally biased region" description="Basic and acidic residues" evidence="1">
    <location>
        <begin position="50"/>
        <end position="64"/>
    </location>
</feature>
<evidence type="ECO:0000256" key="1">
    <source>
        <dbReference type="SAM" id="MobiDB-lite"/>
    </source>
</evidence>
<reference evidence="2" key="2">
    <citation type="submission" date="2016-05" db="EMBL/GenBank/DDBJ databases">
        <title>Comparative analysis highlights variable genome content of wheat rusts and divergence of the mating loci.</title>
        <authorList>
            <person name="Cuomo C.A."/>
            <person name="Bakkeren G."/>
            <person name="Szabo L."/>
            <person name="Khalil H."/>
            <person name="Joly D."/>
            <person name="Goldberg J."/>
            <person name="Young S."/>
            <person name="Zeng Q."/>
            <person name="Fellers J."/>
        </authorList>
    </citation>
    <scope>NUCLEOTIDE SEQUENCE [LARGE SCALE GENOMIC DNA]</scope>
    <source>
        <strain evidence="2">1-1 BBBD Race 1</strain>
    </source>
</reference>
<accession>A0A180G8Z7</accession>
<dbReference type="EMBL" id="ADAS02000137">
    <property type="protein sequence ID" value="OAV89185.1"/>
    <property type="molecule type" value="Genomic_DNA"/>
</dbReference>
<feature type="compositionally biased region" description="Pro residues" evidence="1">
    <location>
        <begin position="363"/>
        <end position="391"/>
    </location>
</feature>
<feature type="compositionally biased region" description="Low complexity" evidence="1">
    <location>
        <begin position="183"/>
        <end position="209"/>
    </location>
</feature>